<evidence type="ECO:0000256" key="9">
    <source>
        <dbReference type="ARBA" id="ARBA00022989"/>
    </source>
</evidence>
<evidence type="ECO:0000256" key="13">
    <source>
        <dbReference type="ARBA" id="ARBA00023273"/>
    </source>
</evidence>
<keyword evidence="13" id="KW-0966">Cell projection</keyword>
<evidence type="ECO:0000313" key="25">
    <source>
        <dbReference type="Proteomes" id="UP001152320"/>
    </source>
</evidence>
<keyword evidence="6 21" id="KW-0812">Transmembrane</keyword>
<feature type="compositionally biased region" description="Polar residues" evidence="20">
    <location>
        <begin position="68"/>
        <end position="80"/>
    </location>
</feature>
<feature type="domain" description="Lysosome-associated membrane glycoprotein 2-like luminal" evidence="23">
    <location>
        <begin position="141"/>
        <end position="275"/>
    </location>
</feature>
<gene>
    <name evidence="24" type="ORF">HOLleu_27408</name>
</gene>
<evidence type="ECO:0000256" key="1">
    <source>
        <dbReference type="ARBA" id="ARBA00004151"/>
    </source>
</evidence>
<evidence type="ECO:0000256" key="12">
    <source>
        <dbReference type="ARBA" id="ARBA00023180"/>
    </source>
</evidence>
<keyword evidence="10" id="KW-0770">Synapse</keyword>
<keyword evidence="25" id="KW-1185">Reference proteome</keyword>
<dbReference type="EMBL" id="JAIZAY010000013">
    <property type="protein sequence ID" value="KAJ8030870.1"/>
    <property type="molecule type" value="Genomic_DNA"/>
</dbReference>
<evidence type="ECO:0000256" key="2">
    <source>
        <dbReference type="ARBA" id="ARBA00004158"/>
    </source>
</evidence>
<organism evidence="24 25">
    <name type="scientific">Holothuria leucospilota</name>
    <name type="common">Black long sea cucumber</name>
    <name type="synonym">Mertensiothuria leucospilota</name>
    <dbReference type="NCBI Taxonomy" id="206669"/>
    <lineage>
        <taxon>Eukaryota</taxon>
        <taxon>Metazoa</taxon>
        <taxon>Echinodermata</taxon>
        <taxon>Eleutherozoa</taxon>
        <taxon>Echinozoa</taxon>
        <taxon>Holothuroidea</taxon>
        <taxon>Aspidochirotacea</taxon>
        <taxon>Aspidochirotida</taxon>
        <taxon>Holothuriidae</taxon>
        <taxon>Holothuria</taxon>
    </lineage>
</organism>
<evidence type="ECO:0000256" key="7">
    <source>
        <dbReference type="ARBA" id="ARBA00022729"/>
    </source>
</evidence>
<dbReference type="OrthoDB" id="10569643at2759"/>
<dbReference type="PANTHER" id="PTHR11506:SF35">
    <property type="entry name" value="LYSOSOME-ASSOCIATED MEMBRANE GLYCOPROTEIN 5"/>
    <property type="match status" value="1"/>
</dbReference>
<dbReference type="GO" id="GO:0072594">
    <property type="term" value="P:establishment of protein localization to organelle"/>
    <property type="evidence" value="ECO:0007669"/>
    <property type="project" value="TreeGrafter"/>
</dbReference>
<dbReference type="Proteomes" id="UP001152320">
    <property type="component" value="Chromosome 13"/>
</dbReference>
<evidence type="ECO:0000256" key="20">
    <source>
        <dbReference type="SAM" id="MobiDB-lite"/>
    </source>
</evidence>
<feature type="region of interest" description="Disordered" evidence="20">
    <location>
        <begin position="44"/>
        <end position="80"/>
    </location>
</feature>
<feature type="chain" id="PRO_5040356459" description="Lysosome-associated membrane glycoprotein 5" evidence="22">
    <location>
        <begin position="41"/>
        <end position="336"/>
    </location>
</feature>
<comment type="subcellular location">
    <subcellularLocation>
        <location evidence="4">Cell projection</location>
        <location evidence="4">Dendrite</location>
    </subcellularLocation>
    <subcellularLocation>
        <location evidence="17">Cell projection</location>
        <location evidence="17">Growth cone membrane</location>
        <topology evidence="17">Single-pass type I membrane protein</topology>
    </subcellularLocation>
    <subcellularLocation>
        <location evidence="15">Cytoplasmic vesicle</location>
        <location evidence="15">Secretory vesicle</location>
        <location evidence="15">Synaptic vesicle membrane</location>
        <topology evidence="15">Single-pass type I membrane protein</topology>
    </subcellularLocation>
    <subcellularLocation>
        <location evidence="2">Early endosome membrane</location>
        <topology evidence="2">Single-pass type I membrane protein</topology>
    </subcellularLocation>
    <subcellularLocation>
        <location evidence="1">Endoplasmic reticulum-Golgi intermediate compartment membrane</location>
        <topology evidence="1">Single-pass type I membrane protein</topology>
    </subcellularLocation>
    <subcellularLocation>
        <location evidence="3">Recycling endosome</location>
    </subcellularLocation>
</comment>
<evidence type="ECO:0000256" key="14">
    <source>
        <dbReference type="ARBA" id="ARBA00023329"/>
    </source>
</evidence>
<dbReference type="Pfam" id="PF01299">
    <property type="entry name" value="Lamp2-like_luminal"/>
    <property type="match status" value="1"/>
</dbReference>
<dbReference type="InterPro" id="IPR002000">
    <property type="entry name" value="Lysosome-assoc_membr_glycop"/>
</dbReference>
<evidence type="ECO:0000256" key="10">
    <source>
        <dbReference type="ARBA" id="ARBA00023018"/>
    </source>
</evidence>
<dbReference type="AlphaFoldDB" id="A0A9Q1H376"/>
<feature type="compositionally biased region" description="Low complexity" evidence="20">
    <location>
        <begin position="45"/>
        <end position="67"/>
    </location>
</feature>
<evidence type="ECO:0000259" key="23">
    <source>
        <dbReference type="Pfam" id="PF01299"/>
    </source>
</evidence>
<comment type="function">
    <text evidence="16">Plays a role in short-term synaptic plasticity in a subset of GABAergic neurons in the brain.</text>
</comment>
<dbReference type="GO" id="GO:0005765">
    <property type="term" value="C:lysosomal membrane"/>
    <property type="evidence" value="ECO:0007669"/>
    <property type="project" value="TreeGrafter"/>
</dbReference>
<evidence type="ECO:0000256" key="8">
    <source>
        <dbReference type="ARBA" id="ARBA00022753"/>
    </source>
</evidence>
<sequence>MYSDSLDRTHKFKMATNVRRVLVCIAAILLISDCGMTVNADDNNGTTVGPTTVKPTTAPPTTAKPTTLVGTTNKGSTGPVTVTTEKDVTATMGTNTDATMTTIFSTTEMVTDMTTLTTQKVTTKKMTTEAPITPSPRNWIITDDSDKVCMKIQFGASFFIGEDVIFMPTNGTTDASTCSDDKSVFNLKDSKENGTFSLTLVFERDDDTYEMTQISFTVTDVTSTRINTYYGDRSKEYFTAPVGNFYTCEKVLREAFGDVETVTLTLSNQKYQPFAKKSGGDYGKAFNCGDKLPEDHGPRVGLIVSMTLLALLVIAGCGFFVYRRKKSSYQRFNNGV</sequence>
<evidence type="ECO:0000256" key="5">
    <source>
        <dbReference type="ARBA" id="ARBA00009644"/>
    </source>
</evidence>
<evidence type="ECO:0000256" key="3">
    <source>
        <dbReference type="ARBA" id="ARBA00004172"/>
    </source>
</evidence>
<evidence type="ECO:0000256" key="18">
    <source>
        <dbReference type="ARBA" id="ARBA00074379"/>
    </source>
</evidence>
<dbReference type="PANTHER" id="PTHR11506">
    <property type="entry name" value="LYSOSOME-ASSOCIATED MEMBRANE GLYCOPROTEIN"/>
    <property type="match status" value="1"/>
</dbReference>
<evidence type="ECO:0000256" key="22">
    <source>
        <dbReference type="SAM" id="SignalP"/>
    </source>
</evidence>
<evidence type="ECO:0000256" key="21">
    <source>
        <dbReference type="SAM" id="Phobius"/>
    </source>
</evidence>
<evidence type="ECO:0000256" key="19">
    <source>
        <dbReference type="ARBA" id="ARBA00076257"/>
    </source>
</evidence>
<proteinExistence type="inferred from homology"/>
<name>A0A9Q1H376_HOLLE</name>
<dbReference type="GO" id="GO:0031902">
    <property type="term" value="C:late endosome membrane"/>
    <property type="evidence" value="ECO:0007669"/>
    <property type="project" value="TreeGrafter"/>
</dbReference>
<dbReference type="GO" id="GO:0005886">
    <property type="term" value="C:plasma membrane"/>
    <property type="evidence" value="ECO:0007669"/>
    <property type="project" value="UniProtKB-SubCell"/>
</dbReference>
<keyword evidence="11 21" id="KW-0472">Membrane</keyword>
<dbReference type="Gene3D" id="2.40.160.110">
    <property type="match status" value="1"/>
</dbReference>
<evidence type="ECO:0000256" key="16">
    <source>
        <dbReference type="ARBA" id="ARBA00053950"/>
    </source>
</evidence>
<comment type="similarity">
    <text evidence="5">Belongs to the LAMP family.</text>
</comment>
<evidence type="ECO:0000313" key="24">
    <source>
        <dbReference type="EMBL" id="KAJ8030870.1"/>
    </source>
</evidence>
<evidence type="ECO:0000256" key="4">
    <source>
        <dbReference type="ARBA" id="ARBA00004279"/>
    </source>
</evidence>
<evidence type="ECO:0000256" key="11">
    <source>
        <dbReference type="ARBA" id="ARBA00023136"/>
    </source>
</evidence>
<comment type="caution">
    <text evidence="24">The sequence shown here is derived from an EMBL/GenBank/DDBJ whole genome shotgun (WGS) entry which is preliminary data.</text>
</comment>
<feature type="transmembrane region" description="Helical" evidence="21">
    <location>
        <begin position="300"/>
        <end position="322"/>
    </location>
</feature>
<keyword evidence="7 22" id="KW-0732">Signal</keyword>
<accession>A0A9Q1H376</accession>
<keyword evidence="14" id="KW-0968">Cytoplasmic vesicle</keyword>
<keyword evidence="12" id="KW-0325">Glycoprotein</keyword>
<evidence type="ECO:0000256" key="6">
    <source>
        <dbReference type="ARBA" id="ARBA00022692"/>
    </source>
</evidence>
<dbReference type="InterPro" id="IPR048528">
    <property type="entry name" value="Lamp2-like_luminal"/>
</dbReference>
<feature type="signal peptide" evidence="22">
    <location>
        <begin position="1"/>
        <end position="40"/>
    </location>
</feature>
<reference evidence="24" key="1">
    <citation type="submission" date="2021-10" db="EMBL/GenBank/DDBJ databases">
        <title>Tropical sea cucumber genome reveals ecological adaptation and Cuvierian tubules defense mechanism.</title>
        <authorList>
            <person name="Chen T."/>
        </authorList>
    </citation>
    <scope>NUCLEOTIDE SEQUENCE</scope>
    <source>
        <strain evidence="24">Nanhai2018</strain>
        <tissue evidence="24">Muscle</tissue>
    </source>
</reference>
<evidence type="ECO:0000256" key="17">
    <source>
        <dbReference type="ARBA" id="ARBA00060492"/>
    </source>
</evidence>
<keyword evidence="9 21" id="KW-1133">Transmembrane helix</keyword>
<evidence type="ECO:0000256" key="15">
    <source>
        <dbReference type="ARBA" id="ARBA00029428"/>
    </source>
</evidence>
<keyword evidence="8" id="KW-0967">Endosome</keyword>
<protein>
    <recommendedName>
        <fullName evidence="18">Lysosome-associated membrane glycoprotein 5</fullName>
    </recommendedName>
    <alternativeName>
        <fullName evidence="19">Lysosome-associated membrane protein 5</fullName>
    </alternativeName>
</protein>